<dbReference type="EMBL" id="FAOZ01000023">
    <property type="protein sequence ID" value="CUU58898.1"/>
    <property type="molecule type" value="Genomic_DNA"/>
</dbReference>
<sequence length="892" mass="95120">MLAGKMLEPVAGQDVATHSVFTEAARGGVTVLVAAPGSLLTEGLATALTEVGRRPVWLRLGVEDRDPATLLMTMVAAVRRQLPGFGAALLARSGAWPGPIFGWDGLYQALGAALADQLPSDAALVLENADRVDPHGPSLELACRYVLPALPAATPRVVIGHATLPGAGVLKADRAPTAAQLEAPDPAVALPAGLGRWRWRAATLLRRSAAVRAALAFAQSSLTDSEIIRVLRASSLPEVLTAVAQTALSRVDAGSRRALARILRVGYAAVDDHDHEHDRVYGQIQGPWFQPLVGGWSRIRTVWQAPLAAALAGDGHLDRDTERGIALGLLRRGAVERAIPMLAGLDDQPTLVWALRQVADDLIASGQWGTLGRWLDGLSADALEAEPVLLDAAAHVAFSRGRTDLARCWLDMTATAGQHRQNAPHRQEGIPGLPGPSGQHGRHGHRGEHGPPEAASRRLLAASRLTAITGDLAGATSRAEQAEALARVSGDATVEAAAAWHLGGLHVLGGDPETAAGFFQAAVKAVPTGLASGSPMVAEADRLVRRVVDLRRDRREHAAAAAELARSEEATMALLRAHLSTAFSAPKFAEEPGPAAGAAAAGEAGGDPTDEGGQTATELSVDLTVVTQRRPADAAMDGCARPEMVVHVLGPLSVAVNGRPVAGWGSRQRALLAYLVLHRADTPVREVVMEVLWPGVDPAAARNSLQVAVSGLRRVLRETTRGPVVVFERGIYRLAPDVAVSVDADVFEHHVRAGRRLTDLGRGDDAVAEWEAAVALYRGDFLAGTRTDDWMVLPREQFRLTYLEALDQLSSLYLGNRRYAMCALLCRQILDRDPCREDAHRRLMRCHSRQGQPHLALLQFRTCAEVLARELRVAPGPATIRLQEKIRRHEPI</sequence>
<dbReference type="InterPro" id="IPR051677">
    <property type="entry name" value="AfsR-DnrI-RedD_regulator"/>
</dbReference>
<evidence type="ECO:0000259" key="5">
    <source>
        <dbReference type="SMART" id="SM01043"/>
    </source>
</evidence>
<dbReference type="InterPro" id="IPR011990">
    <property type="entry name" value="TPR-like_helical_dom_sf"/>
</dbReference>
<feature type="region of interest" description="Disordered" evidence="3">
    <location>
        <begin position="587"/>
        <end position="615"/>
    </location>
</feature>
<dbReference type="Proteomes" id="UP000198802">
    <property type="component" value="Unassembled WGS sequence"/>
</dbReference>
<feature type="region of interest" description="Disordered" evidence="3">
    <location>
        <begin position="417"/>
        <end position="454"/>
    </location>
</feature>
<dbReference type="SUPFAM" id="SSF46894">
    <property type="entry name" value="C-terminal effector domain of the bipartite response regulators"/>
    <property type="match status" value="1"/>
</dbReference>
<evidence type="ECO:0000256" key="3">
    <source>
        <dbReference type="SAM" id="MobiDB-lite"/>
    </source>
</evidence>
<evidence type="ECO:0000313" key="7">
    <source>
        <dbReference type="Proteomes" id="UP000198802"/>
    </source>
</evidence>
<feature type="domain" description="OmpR/PhoB-type" evidence="4">
    <location>
        <begin position="658"/>
        <end position="734"/>
    </location>
</feature>
<dbReference type="Gene3D" id="1.25.40.10">
    <property type="entry name" value="Tetratricopeptide repeat domain"/>
    <property type="match status" value="1"/>
</dbReference>
<evidence type="ECO:0000256" key="2">
    <source>
        <dbReference type="ARBA" id="ARBA00023125"/>
    </source>
</evidence>
<dbReference type="InterPro" id="IPR036388">
    <property type="entry name" value="WH-like_DNA-bd_sf"/>
</dbReference>
<dbReference type="GO" id="GO:0000160">
    <property type="term" value="P:phosphorelay signal transduction system"/>
    <property type="evidence" value="ECO:0007669"/>
    <property type="project" value="InterPro"/>
</dbReference>
<dbReference type="GO" id="GO:0003677">
    <property type="term" value="F:DNA binding"/>
    <property type="evidence" value="ECO:0007669"/>
    <property type="project" value="UniProtKB-KW"/>
</dbReference>
<dbReference type="SMART" id="SM00862">
    <property type="entry name" value="Trans_reg_C"/>
    <property type="match status" value="1"/>
</dbReference>
<dbReference type="AlphaFoldDB" id="A0A0S4QV46"/>
<evidence type="ECO:0000259" key="4">
    <source>
        <dbReference type="SMART" id="SM00862"/>
    </source>
</evidence>
<dbReference type="InterPro" id="IPR016032">
    <property type="entry name" value="Sig_transdc_resp-reg_C-effctor"/>
</dbReference>
<name>A0A0S4QV46_9ACTN</name>
<proteinExistence type="inferred from homology"/>
<dbReference type="SMART" id="SM01043">
    <property type="entry name" value="BTAD"/>
    <property type="match status" value="1"/>
</dbReference>
<comment type="similarity">
    <text evidence="1">Belongs to the AfsR/DnrI/RedD regulatory family.</text>
</comment>
<dbReference type="GO" id="GO:0006355">
    <property type="term" value="P:regulation of DNA-templated transcription"/>
    <property type="evidence" value="ECO:0007669"/>
    <property type="project" value="InterPro"/>
</dbReference>
<dbReference type="Pfam" id="PF03704">
    <property type="entry name" value="BTAD"/>
    <property type="match status" value="1"/>
</dbReference>
<dbReference type="Gene3D" id="1.10.10.10">
    <property type="entry name" value="Winged helix-like DNA-binding domain superfamily/Winged helix DNA-binding domain"/>
    <property type="match status" value="1"/>
</dbReference>
<evidence type="ECO:0000256" key="1">
    <source>
        <dbReference type="ARBA" id="ARBA00005820"/>
    </source>
</evidence>
<feature type="compositionally biased region" description="Low complexity" evidence="3">
    <location>
        <begin position="591"/>
        <end position="602"/>
    </location>
</feature>
<feature type="domain" description="Bacterial transcriptional activator" evidence="5">
    <location>
        <begin position="742"/>
        <end position="887"/>
    </location>
</feature>
<dbReference type="InterPro" id="IPR005158">
    <property type="entry name" value="BTAD"/>
</dbReference>
<reference evidence="7" key="1">
    <citation type="submission" date="2015-11" db="EMBL/GenBank/DDBJ databases">
        <authorList>
            <person name="Varghese N."/>
        </authorList>
    </citation>
    <scope>NUCLEOTIDE SEQUENCE [LARGE SCALE GENOMIC DNA]</scope>
    <source>
        <strain evidence="7">DSM 45899</strain>
    </source>
</reference>
<dbReference type="InterPro" id="IPR001867">
    <property type="entry name" value="OmpR/PhoB-type_DNA-bd"/>
</dbReference>
<accession>A0A0S4QV46</accession>
<organism evidence="6 7">
    <name type="scientific">Parafrankia irregularis</name>
    <dbReference type="NCBI Taxonomy" id="795642"/>
    <lineage>
        <taxon>Bacteria</taxon>
        <taxon>Bacillati</taxon>
        <taxon>Actinomycetota</taxon>
        <taxon>Actinomycetes</taxon>
        <taxon>Frankiales</taxon>
        <taxon>Frankiaceae</taxon>
        <taxon>Parafrankia</taxon>
    </lineage>
</organism>
<dbReference type="PANTHER" id="PTHR35807">
    <property type="entry name" value="TRANSCRIPTIONAL REGULATOR REDD-RELATED"/>
    <property type="match status" value="1"/>
</dbReference>
<dbReference type="SUPFAM" id="SSF48452">
    <property type="entry name" value="TPR-like"/>
    <property type="match status" value="1"/>
</dbReference>
<evidence type="ECO:0000313" key="6">
    <source>
        <dbReference type="EMBL" id="CUU58898.1"/>
    </source>
</evidence>
<gene>
    <name evidence="6" type="ORF">Ga0074812_12326</name>
</gene>
<keyword evidence="2 6" id="KW-0238">DNA-binding</keyword>
<keyword evidence="7" id="KW-1185">Reference proteome</keyword>
<protein>
    <submittedName>
        <fullName evidence="6">DNA-binding transcriptional activator of the SARP family</fullName>
    </submittedName>
</protein>